<name>A0A0F9RBI9_9ZZZZ</name>
<reference evidence="1" key="1">
    <citation type="journal article" date="2015" name="Nature">
        <title>Complex archaea that bridge the gap between prokaryotes and eukaryotes.</title>
        <authorList>
            <person name="Spang A."/>
            <person name="Saw J.H."/>
            <person name="Jorgensen S.L."/>
            <person name="Zaremba-Niedzwiedzka K."/>
            <person name="Martijn J."/>
            <person name="Lind A.E."/>
            <person name="van Eijk R."/>
            <person name="Schleper C."/>
            <person name="Guy L."/>
            <person name="Ettema T.J."/>
        </authorList>
    </citation>
    <scope>NUCLEOTIDE SEQUENCE</scope>
</reference>
<sequence length="50" mass="6257">MKVLERYVHHWEDIIPHHVYQRQSGRFTLCWLGWIIIFDKFWKKEITNAS</sequence>
<accession>A0A0F9RBI9</accession>
<proteinExistence type="predicted"/>
<organism evidence="1">
    <name type="scientific">marine sediment metagenome</name>
    <dbReference type="NCBI Taxonomy" id="412755"/>
    <lineage>
        <taxon>unclassified sequences</taxon>
        <taxon>metagenomes</taxon>
        <taxon>ecological metagenomes</taxon>
    </lineage>
</organism>
<protein>
    <submittedName>
        <fullName evidence="1">Uncharacterized protein</fullName>
    </submittedName>
</protein>
<comment type="caution">
    <text evidence="1">The sequence shown here is derived from an EMBL/GenBank/DDBJ whole genome shotgun (WGS) entry which is preliminary data.</text>
</comment>
<dbReference type="EMBL" id="LAZR01000954">
    <property type="protein sequence ID" value="KKN53870.1"/>
    <property type="molecule type" value="Genomic_DNA"/>
</dbReference>
<gene>
    <name evidence="1" type="ORF">LCGC14_0598290</name>
</gene>
<evidence type="ECO:0000313" key="1">
    <source>
        <dbReference type="EMBL" id="KKN53870.1"/>
    </source>
</evidence>
<dbReference type="AlphaFoldDB" id="A0A0F9RBI9"/>